<evidence type="ECO:0000313" key="19">
    <source>
        <dbReference type="Proteomes" id="UP000327013"/>
    </source>
</evidence>
<keyword evidence="19" id="KW-1185">Reference proteome</keyword>
<dbReference type="InterPro" id="IPR006560">
    <property type="entry name" value="AWS_dom"/>
</dbReference>
<dbReference type="Pfam" id="PF17907">
    <property type="entry name" value="AWS"/>
    <property type="match status" value="1"/>
</dbReference>
<dbReference type="PROSITE" id="PS50868">
    <property type="entry name" value="POST_SET"/>
    <property type="match status" value="1"/>
</dbReference>
<dbReference type="GO" id="GO:0004674">
    <property type="term" value="F:protein serine/threonine kinase activity"/>
    <property type="evidence" value="ECO:0007669"/>
    <property type="project" value="UniProtKB-KW"/>
</dbReference>
<feature type="domain" description="Protein kinase" evidence="14">
    <location>
        <begin position="577"/>
        <end position="865"/>
    </location>
</feature>
<dbReference type="InterPro" id="IPR011009">
    <property type="entry name" value="Kinase-like_dom_sf"/>
</dbReference>
<sequence length="867" mass="97024">MTWKMLCLKDQNTEELPEYIDINQNDFSYRKHKKQKEEDIAICECKYNANDPDSACGERCWNVHTSTECTPGYCPCGVLCKNQRFQKCEYAKTKLFQTQGRGWGLLADEDIKAGQFIIEYCGEVISWKDAKRRSQAYEIQGLRDAFIISLNATESIDATKKGSLARFINHSCQPNCETRKWTVLGEIRVGIFAKEDISRGTELGYDYNFEWYGGAKVRCLCGAASCCGFLGARSRGFQEDTYLWEDDDDRYSVEKIPLYDSAEDEPSSKLLKSVNSLNSEYNVDGKIKYSMKMTVGVGSEHQFETKALVVQPPDPVPMEAVVVNEIKAEASVEMKLYSQETQQAFSQKNAMISRIRSNSACRNYHIGPGSLTKKRSKHYSNGRLKQLAQDQVNAKLIALLLVAEEAREEILRCEEIKNNANSVLDSLYNEIRPAIEEHERDSQDCVATSVAEKWIEACCSKLKAEFDLHYSIVKNVACTPRRPHPEAKPSEGDNESGISLNKSDLKNLDNAVWVLPWTLVVNKKSGGQARGRGRVQARALPKTPNTELSSIAVDESASFDSTLRISMAELVNATKNFSADLIVGDGSFGLVYKAQLSNGVTVAIKKLDPDAFQGFREFRAEMDALRNLRHRNIVKILGYCVSGADRLLVYEYIEKGSLDQWLQDASSENADMAAFFPGGVRKPLGWETRIKIAKGVANGLAYCHGLEKPIIHRDIKASNVLLDSEFEAHVADFGLARSIDSSHSHVSTQVAGTMGYMPPEYKEGLTAATVKADVYSFGVLMLEIATGKRPNLPMVMDGKPVLLVEWAKRMVAQNRQMEMVDANIWREGLVESNVMDYFDIAAKCTVEWSRERPGMAEVVELLDQIPG</sequence>
<feature type="region of interest" description="Disordered" evidence="13">
    <location>
        <begin position="480"/>
        <end position="500"/>
    </location>
</feature>
<evidence type="ECO:0000259" key="14">
    <source>
        <dbReference type="PROSITE" id="PS50011"/>
    </source>
</evidence>
<keyword evidence="10 12" id="KW-0067">ATP-binding</keyword>
<protein>
    <recommendedName>
        <fullName evidence="20">Protein kinase domain-containing protein</fullName>
    </recommendedName>
</protein>
<dbReference type="Gene3D" id="2.170.270.10">
    <property type="entry name" value="SET domain"/>
    <property type="match status" value="1"/>
</dbReference>
<dbReference type="Pfam" id="PF00856">
    <property type="entry name" value="SET"/>
    <property type="match status" value="1"/>
</dbReference>
<keyword evidence="11" id="KW-0539">Nucleus</keyword>
<dbReference type="Proteomes" id="UP000327013">
    <property type="component" value="Chromosome 7"/>
</dbReference>
<dbReference type="InterPro" id="IPR050777">
    <property type="entry name" value="SET2_Histone-Lys_MeTrsfase"/>
</dbReference>
<evidence type="ECO:0000256" key="7">
    <source>
        <dbReference type="ARBA" id="ARBA00022691"/>
    </source>
</evidence>
<organism evidence="18 19">
    <name type="scientific">Carpinus fangiana</name>
    <dbReference type="NCBI Taxonomy" id="176857"/>
    <lineage>
        <taxon>Eukaryota</taxon>
        <taxon>Viridiplantae</taxon>
        <taxon>Streptophyta</taxon>
        <taxon>Embryophyta</taxon>
        <taxon>Tracheophyta</taxon>
        <taxon>Spermatophyta</taxon>
        <taxon>Magnoliopsida</taxon>
        <taxon>eudicotyledons</taxon>
        <taxon>Gunneridae</taxon>
        <taxon>Pentapetalae</taxon>
        <taxon>rosids</taxon>
        <taxon>fabids</taxon>
        <taxon>Fagales</taxon>
        <taxon>Betulaceae</taxon>
        <taxon>Carpinus</taxon>
    </lineage>
</organism>
<dbReference type="PROSITE" id="PS50280">
    <property type="entry name" value="SET"/>
    <property type="match status" value="1"/>
</dbReference>
<keyword evidence="5" id="KW-0489">Methyltransferase</keyword>
<feature type="domain" description="AWS" evidence="17">
    <location>
        <begin position="38"/>
        <end position="89"/>
    </location>
</feature>
<dbReference type="FunFam" id="1.10.510.10:FF:001077">
    <property type="entry name" value="Phytosulfokine receptor 2"/>
    <property type="match status" value="1"/>
</dbReference>
<dbReference type="PROSITE" id="PS00107">
    <property type="entry name" value="PROTEIN_KINASE_ATP"/>
    <property type="match status" value="1"/>
</dbReference>
<evidence type="ECO:0000256" key="5">
    <source>
        <dbReference type="ARBA" id="ARBA00022603"/>
    </source>
</evidence>
<dbReference type="PROSITE" id="PS51215">
    <property type="entry name" value="AWS"/>
    <property type="match status" value="1"/>
</dbReference>
<dbReference type="CDD" id="cd14066">
    <property type="entry name" value="STKc_IRAK"/>
    <property type="match status" value="1"/>
</dbReference>
<feature type="domain" description="Post-SET" evidence="16">
    <location>
        <begin position="215"/>
        <end position="231"/>
    </location>
</feature>
<evidence type="ECO:0000256" key="4">
    <source>
        <dbReference type="ARBA" id="ARBA00022527"/>
    </source>
</evidence>
<dbReference type="InterPro" id="IPR000719">
    <property type="entry name" value="Prot_kinase_dom"/>
</dbReference>
<dbReference type="EMBL" id="CM017327">
    <property type="protein sequence ID" value="KAE8100388.1"/>
    <property type="molecule type" value="Genomic_DNA"/>
</dbReference>
<dbReference type="GO" id="GO:0005694">
    <property type="term" value="C:chromosome"/>
    <property type="evidence" value="ECO:0007669"/>
    <property type="project" value="UniProtKB-SubCell"/>
</dbReference>
<dbReference type="InterPro" id="IPR003616">
    <property type="entry name" value="Post-SET_dom"/>
</dbReference>
<accession>A0A5N6RM22</accession>
<evidence type="ECO:0008006" key="20">
    <source>
        <dbReference type="Google" id="ProtNLM"/>
    </source>
</evidence>
<gene>
    <name evidence="18" type="ORF">FH972_018294</name>
</gene>
<dbReference type="GO" id="GO:0032259">
    <property type="term" value="P:methylation"/>
    <property type="evidence" value="ECO:0007669"/>
    <property type="project" value="UniProtKB-KW"/>
</dbReference>
<evidence type="ECO:0000256" key="1">
    <source>
        <dbReference type="ARBA" id="ARBA00004123"/>
    </source>
</evidence>
<evidence type="ECO:0000256" key="11">
    <source>
        <dbReference type="ARBA" id="ARBA00023242"/>
    </source>
</evidence>
<dbReference type="GO" id="GO:0042054">
    <property type="term" value="F:histone methyltransferase activity"/>
    <property type="evidence" value="ECO:0007669"/>
    <property type="project" value="InterPro"/>
</dbReference>
<dbReference type="InterPro" id="IPR046341">
    <property type="entry name" value="SET_dom_sf"/>
</dbReference>
<evidence type="ECO:0000259" key="17">
    <source>
        <dbReference type="PROSITE" id="PS51215"/>
    </source>
</evidence>
<dbReference type="Pfam" id="PF07714">
    <property type="entry name" value="PK_Tyr_Ser-Thr"/>
    <property type="match status" value="1"/>
</dbReference>
<proteinExistence type="predicted"/>
<keyword evidence="4" id="KW-0723">Serine/threonine-protein kinase</keyword>
<reference evidence="18 19" key="1">
    <citation type="submission" date="2019-06" db="EMBL/GenBank/DDBJ databases">
        <title>A chromosomal-level reference genome of Carpinus fangiana (Coryloideae, Betulaceae).</title>
        <authorList>
            <person name="Yang X."/>
            <person name="Wang Z."/>
            <person name="Zhang L."/>
            <person name="Hao G."/>
            <person name="Liu J."/>
            <person name="Yang Y."/>
        </authorList>
    </citation>
    <scope>NUCLEOTIDE SEQUENCE [LARGE SCALE GENOMIC DNA]</scope>
    <source>
        <strain evidence="18">Cfa_2016G</strain>
        <tissue evidence="18">Leaf</tissue>
    </source>
</reference>
<evidence type="ECO:0000313" key="18">
    <source>
        <dbReference type="EMBL" id="KAE8100388.1"/>
    </source>
</evidence>
<evidence type="ECO:0000256" key="2">
    <source>
        <dbReference type="ARBA" id="ARBA00004286"/>
    </source>
</evidence>
<dbReference type="GO" id="GO:0005634">
    <property type="term" value="C:nucleus"/>
    <property type="evidence" value="ECO:0007669"/>
    <property type="project" value="UniProtKB-SubCell"/>
</dbReference>
<evidence type="ECO:0000256" key="10">
    <source>
        <dbReference type="ARBA" id="ARBA00022840"/>
    </source>
</evidence>
<dbReference type="GO" id="GO:0005524">
    <property type="term" value="F:ATP binding"/>
    <property type="evidence" value="ECO:0007669"/>
    <property type="project" value="UniProtKB-UniRule"/>
</dbReference>
<evidence type="ECO:0000256" key="12">
    <source>
        <dbReference type="PROSITE-ProRule" id="PRU10141"/>
    </source>
</evidence>
<dbReference type="SMART" id="SM00570">
    <property type="entry name" value="AWS"/>
    <property type="match status" value="1"/>
</dbReference>
<dbReference type="OrthoDB" id="2422440at2759"/>
<feature type="domain" description="SET" evidence="15">
    <location>
        <begin position="86"/>
        <end position="208"/>
    </location>
</feature>
<dbReference type="SUPFAM" id="SSF56112">
    <property type="entry name" value="Protein kinase-like (PK-like)"/>
    <property type="match status" value="1"/>
</dbReference>
<evidence type="ECO:0000259" key="15">
    <source>
        <dbReference type="PROSITE" id="PS50280"/>
    </source>
</evidence>
<dbReference type="InterPro" id="IPR001245">
    <property type="entry name" value="Ser-Thr/Tyr_kinase_cat_dom"/>
</dbReference>
<feature type="binding site" evidence="12">
    <location>
        <position position="606"/>
    </location>
    <ligand>
        <name>ATP</name>
        <dbReference type="ChEBI" id="CHEBI:30616"/>
    </ligand>
</feature>
<evidence type="ECO:0000256" key="8">
    <source>
        <dbReference type="ARBA" id="ARBA00022741"/>
    </source>
</evidence>
<keyword evidence="9" id="KW-0418">Kinase</keyword>
<evidence type="ECO:0000256" key="3">
    <source>
        <dbReference type="ARBA" id="ARBA00022454"/>
    </source>
</evidence>
<keyword evidence="6" id="KW-0808">Transferase</keyword>
<evidence type="ECO:0000256" key="9">
    <source>
        <dbReference type="ARBA" id="ARBA00022777"/>
    </source>
</evidence>
<keyword evidence="8 12" id="KW-0547">Nucleotide-binding</keyword>
<dbReference type="SUPFAM" id="SSF82199">
    <property type="entry name" value="SET domain"/>
    <property type="match status" value="1"/>
</dbReference>
<dbReference type="SMART" id="SM00317">
    <property type="entry name" value="SET"/>
    <property type="match status" value="1"/>
</dbReference>
<dbReference type="PROSITE" id="PS50011">
    <property type="entry name" value="PROTEIN_KINASE_DOM"/>
    <property type="match status" value="1"/>
</dbReference>
<dbReference type="InterPro" id="IPR008271">
    <property type="entry name" value="Ser/Thr_kinase_AS"/>
</dbReference>
<dbReference type="InterPro" id="IPR001214">
    <property type="entry name" value="SET_dom"/>
</dbReference>
<dbReference type="InterPro" id="IPR017441">
    <property type="entry name" value="Protein_kinase_ATP_BS"/>
</dbReference>
<evidence type="ECO:0000259" key="16">
    <source>
        <dbReference type="PROSITE" id="PS50868"/>
    </source>
</evidence>
<dbReference type="Gene3D" id="3.30.200.20">
    <property type="entry name" value="Phosphorylase Kinase, domain 1"/>
    <property type="match status" value="1"/>
</dbReference>
<keyword evidence="3" id="KW-0158">Chromosome</keyword>
<name>A0A5N6RM22_9ROSI</name>
<comment type="subcellular location">
    <subcellularLocation>
        <location evidence="2">Chromosome</location>
    </subcellularLocation>
    <subcellularLocation>
        <location evidence="1">Nucleus</location>
    </subcellularLocation>
</comment>
<dbReference type="Gene3D" id="1.10.510.10">
    <property type="entry name" value="Transferase(Phosphotransferase) domain 1"/>
    <property type="match status" value="1"/>
</dbReference>
<evidence type="ECO:0000256" key="13">
    <source>
        <dbReference type="SAM" id="MobiDB-lite"/>
    </source>
</evidence>
<dbReference type="PANTHER" id="PTHR22884">
    <property type="entry name" value="SET DOMAIN PROTEINS"/>
    <property type="match status" value="1"/>
</dbReference>
<dbReference type="PROSITE" id="PS00108">
    <property type="entry name" value="PROTEIN_KINASE_ST"/>
    <property type="match status" value="1"/>
</dbReference>
<dbReference type="FunFam" id="3.30.200.20:FF:000745">
    <property type="entry name" value="Phytosulfokine receptor 2"/>
    <property type="match status" value="1"/>
</dbReference>
<dbReference type="SMART" id="SM00220">
    <property type="entry name" value="S_TKc"/>
    <property type="match status" value="1"/>
</dbReference>
<keyword evidence="7" id="KW-0949">S-adenosyl-L-methionine</keyword>
<evidence type="ECO:0000256" key="6">
    <source>
        <dbReference type="ARBA" id="ARBA00022679"/>
    </source>
</evidence>
<dbReference type="FunFam" id="2.170.270.10:FF:000028">
    <property type="entry name" value="Histone-lysine N-methyltransferase"/>
    <property type="match status" value="1"/>
</dbReference>
<dbReference type="AlphaFoldDB" id="A0A5N6RM22"/>